<evidence type="ECO:0000313" key="2">
    <source>
        <dbReference type="EMBL" id="NYE71962.1"/>
    </source>
</evidence>
<proteinExistence type="predicted"/>
<organism evidence="2 3">
    <name type="scientific">Microlunatus parietis</name>
    <dbReference type="NCBI Taxonomy" id="682979"/>
    <lineage>
        <taxon>Bacteria</taxon>
        <taxon>Bacillati</taxon>
        <taxon>Actinomycetota</taxon>
        <taxon>Actinomycetes</taxon>
        <taxon>Propionibacteriales</taxon>
        <taxon>Propionibacteriaceae</taxon>
        <taxon>Microlunatus</taxon>
    </lineage>
</organism>
<dbReference type="AlphaFoldDB" id="A0A7Y9I842"/>
<gene>
    <name evidence="2" type="ORF">BKA15_003291</name>
</gene>
<dbReference type="PROSITE" id="PS51704">
    <property type="entry name" value="GP_PDE"/>
    <property type="match status" value="1"/>
</dbReference>
<dbReference type="InterPro" id="IPR030395">
    <property type="entry name" value="GP_PDE_dom"/>
</dbReference>
<keyword evidence="2" id="KW-0378">Hydrolase</keyword>
<protein>
    <submittedName>
        <fullName evidence="2">Glycerophosphoryl diester phosphodiesterase</fullName>
        <ecNumber evidence="2">3.1.4.46</ecNumber>
    </submittedName>
</protein>
<evidence type="ECO:0000313" key="3">
    <source>
        <dbReference type="Proteomes" id="UP000569914"/>
    </source>
</evidence>
<feature type="domain" description="GP-PDE" evidence="1">
    <location>
        <begin position="13"/>
        <end position="266"/>
    </location>
</feature>
<accession>A0A7Y9I842</accession>
<dbReference type="InterPro" id="IPR017946">
    <property type="entry name" value="PLC-like_Pdiesterase_TIM-brl"/>
</dbReference>
<evidence type="ECO:0000259" key="1">
    <source>
        <dbReference type="PROSITE" id="PS51704"/>
    </source>
</evidence>
<dbReference type="Gene3D" id="3.20.20.190">
    <property type="entry name" value="Phosphatidylinositol (PI) phosphodiesterase"/>
    <property type="match status" value="1"/>
</dbReference>
<dbReference type="RefSeq" id="WP_179752463.1">
    <property type="nucleotide sequence ID" value="NZ_JACCBU010000001.1"/>
</dbReference>
<dbReference type="SUPFAM" id="SSF51695">
    <property type="entry name" value="PLC-like phosphodiesterases"/>
    <property type="match status" value="1"/>
</dbReference>
<reference evidence="2 3" key="1">
    <citation type="submission" date="2020-07" db="EMBL/GenBank/DDBJ databases">
        <title>Sequencing the genomes of 1000 actinobacteria strains.</title>
        <authorList>
            <person name="Klenk H.-P."/>
        </authorList>
    </citation>
    <scope>NUCLEOTIDE SEQUENCE [LARGE SCALE GENOMIC DNA]</scope>
    <source>
        <strain evidence="2 3">DSM 22083</strain>
    </source>
</reference>
<dbReference type="Pfam" id="PF03009">
    <property type="entry name" value="GDPD"/>
    <property type="match status" value="1"/>
</dbReference>
<dbReference type="PANTHER" id="PTHR46211:SF13">
    <property type="entry name" value="GLYCEROPHOSPHODIESTER PHOSPHODIESTERASE 1-RELATED"/>
    <property type="match status" value="1"/>
</dbReference>
<dbReference type="Proteomes" id="UP000569914">
    <property type="component" value="Unassembled WGS sequence"/>
</dbReference>
<dbReference type="EC" id="3.1.4.46" evidence="2"/>
<dbReference type="GO" id="GO:0008889">
    <property type="term" value="F:glycerophosphodiester phosphodiesterase activity"/>
    <property type="evidence" value="ECO:0007669"/>
    <property type="project" value="UniProtKB-EC"/>
</dbReference>
<name>A0A7Y9I842_9ACTN</name>
<dbReference type="PANTHER" id="PTHR46211">
    <property type="entry name" value="GLYCEROPHOSPHORYL DIESTER PHOSPHODIESTERASE"/>
    <property type="match status" value="1"/>
</dbReference>
<keyword evidence="3" id="KW-1185">Reference proteome</keyword>
<dbReference type="GO" id="GO:0006629">
    <property type="term" value="P:lipid metabolic process"/>
    <property type="evidence" value="ECO:0007669"/>
    <property type="project" value="InterPro"/>
</dbReference>
<comment type="caution">
    <text evidence="2">The sequence shown here is derived from an EMBL/GenBank/DDBJ whole genome shotgun (WGS) entry which is preliminary data.</text>
</comment>
<dbReference type="EMBL" id="JACCBU010000001">
    <property type="protein sequence ID" value="NYE71962.1"/>
    <property type="molecule type" value="Genomic_DNA"/>
</dbReference>
<sequence length="272" mass="30224">MISPVHAARPLSHQLFAHRGFSGRQPEMTIAAYRAAIDWAGETGTRLGLECDVQFSADDQLICLHDSRVDRTATTTGIAFEFTVAELKALDFGSRQTQNPSEEQRTLITLAELLAMVDEARQRDIDVTLAIETKHPNPRGLDTEDRVADMLADYGWTKAGAPVRIISFSMEALLKVGRLLPELERTYLQQFDFGDYETGQLPDGIEAFGPDIAMLRADPDFVARAHQHGKQVHPWTLNEPHDIDFALSLGVDGLTTDFPDRALDRLNTPARA</sequence>